<accession>A0A841J913</accession>
<organism evidence="1 2">
    <name type="scientific">Mucilaginibacter lappiensis</name>
    <dbReference type="NCBI Taxonomy" id="354630"/>
    <lineage>
        <taxon>Bacteria</taxon>
        <taxon>Pseudomonadati</taxon>
        <taxon>Bacteroidota</taxon>
        <taxon>Sphingobacteriia</taxon>
        <taxon>Sphingobacteriales</taxon>
        <taxon>Sphingobacteriaceae</taxon>
        <taxon>Mucilaginibacter</taxon>
    </lineage>
</organism>
<evidence type="ECO:0000313" key="2">
    <source>
        <dbReference type="Proteomes" id="UP000548326"/>
    </source>
</evidence>
<protein>
    <submittedName>
        <fullName evidence="1">Uncharacterized protein</fullName>
    </submittedName>
</protein>
<name>A0A841J913_9SPHI</name>
<evidence type="ECO:0000313" key="1">
    <source>
        <dbReference type="EMBL" id="MBB6126842.1"/>
    </source>
</evidence>
<gene>
    <name evidence="1" type="ORF">HDF22_000947</name>
</gene>
<dbReference type="AlphaFoldDB" id="A0A841J913"/>
<reference evidence="1 2" key="1">
    <citation type="submission" date="2020-08" db="EMBL/GenBank/DDBJ databases">
        <title>Genomic Encyclopedia of Type Strains, Phase IV (KMG-V): Genome sequencing to study the core and pangenomes of soil and plant-associated prokaryotes.</title>
        <authorList>
            <person name="Whitman W."/>
        </authorList>
    </citation>
    <scope>NUCLEOTIDE SEQUENCE [LARGE SCALE GENOMIC DNA]</scope>
    <source>
        <strain evidence="1 2">MP601</strain>
    </source>
</reference>
<proteinExistence type="predicted"/>
<comment type="caution">
    <text evidence="1">The sequence shown here is derived from an EMBL/GenBank/DDBJ whole genome shotgun (WGS) entry which is preliminary data.</text>
</comment>
<dbReference type="EMBL" id="JACHCA010000002">
    <property type="protein sequence ID" value="MBB6126842.1"/>
    <property type="molecule type" value="Genomic_DNA"/>
</dbReference>
<sequence length="54" mass="6277">MSYKYYNIKVIFIQSIVYQLINTANINMFFGFGGKKDKKVFNNVFVLLIGYISA</sequence>
<dbReference type="Proteomes" id="UP000548326">
    <property type="component" value="Unassembled WGS sequence"/>
</dbReference>